<evidence type="ECO:0008006" key="4">
    <source>
        <dbReference type="Google" id="ProtNLM"/>
    </source>
</evidence>
<comment type="caution">
    <text evidence="2">The sequence shown here is derived from an EMBL/GenBank/DDBJ whole genome shotgun (WGS) entry which is preliminary data.</text>
</comment>
<feature type="region of interest" description="Disordered" evidence="1">
    <location>
        <begin position="1"/>
        <end position="65"/>
    </location>
</feature>
<accession>A0AAW8AWH1</accession>
<evidence type="ECO:0000313" key="2">
    <source>
        <dbReference type="EMBL" id="MDP1447798.1"/>
    </source>
</evidence>
<dbReference type="Proteomes" id="UP001242129">
    <property type="component" value="Unassembled WGS sequence"/>
</dbReference>
<feature type="compositionally biased region" description="Basic and acidic residues" evidence="1">
    <location>
        <begin position="1"/>
        <end position="12"/>
    </location>
</feature>
<gene>
    <name evidence="2" type="ORF">Q8G51_08295</name>
</gene>
<name>A0AAW8AWH1_ACILW</name>
<feature type="compositionally biased region" description="Polar residues" evidence="1">
    <location>
        <begin position="19"/>
        <end position="34"/>
    </location>
</feature>
<evidence type="ECO:0000256" key="1">
    <source>
        <dbReference type="SAM" id="MobiDB-lite"/>
    </source>
</evidence>
<feature type="compositionally biased region" description="Basic and acidic residues" evidence="1">
    <location>
        <begin position="52"/>
        <end position="65"/>
    </location>
</feature>
<dbReference type="EMBL" id="JAUUUS010000145">
    <property type="protein sequence ID" value="MDP1447798.1"/>
    <property type="molecule type" value="Genomic_DNA"/>
</dbReference>
<evidence type="ECO:0000313" key="3">
    <source>
        <dbReference type="Proteomes" id="UP001242129"/>
    </source>
</evidence>
<organism evidence="2 3">
    <name type="scientific">Acinetobacter lwoffii</name>
    <dbReference type="NCBI Taxonomy" id="28090"/>
    <lineage>
        <taxon>Bacteria</taxon>
        <taxon>Pseudomonadati</taxon>
        <taxon>Pseudomonadota</taxon>
        <taxon>Gammaproteobacteria</taxon>
        <taxon>Moraxellales</taxon>
        <taxon>Moraxellaceae</taxon>
        <taxon>Acinetobacter</taxon>
    </lineage>
</organism>
<protein>
    <recommendedName>
        <fullName evidence="4">DNA-binding protein</fullName>
    </recommendedName>
</protein>
<reference evidence="2" key="1">
    <citation type="submission" date="2023-07" db="EMBL/GenBank/DDBJ databases">
        <title>Dynamics of blaOXA-23 gene transmission in Acinetobacter spp. from contaminated veterinary surfaces.</title>
        <authorList>
            <person name="Moreira Da Silva J."/>
            <person name="Menezes J."/>
            <person name="Fernandes L."/>
            <person name="Marques C."/>
            <person name="Amaral A."/>
            <person name="Timofte D."/>
            <person name="Pomba C."/>
        </authorList>
    </citation>
    <scope>NUCLEOTIDE SEQUENCE</scope>
    <source>
        <strain evidence="2">CMVB11Z4A1</strain>
    </source>
</reference>
<proteinExistence type="predicted"/>
<dbReference type="AlphaFoldDB" id="A0AAW8AWH1"/>
<sequence>IEDLTHRIEFKGTLEQPKQENINQLNESTNSNIATDPRPQDESNYDRLTTSENKRIPVPEHVEPEPKKRGFLSRFFLPYG</sequence>
<feature type="non-terminal residue" evidence="2">
    <location>
        <position position="1"/>
    </location>
</feature>